<sequence length="242" mass="26605">MKVLLNLSLICSIFLCSSTSKLPKDLQQCSQTDIACLKSAIQDALPKLKDGIPDLGVPPLDPLRISKMTIGSGKIVQLVQNYENVDITGLSEATVNDLSFDLDKGKLVMSLSAPLIVVKGVYTVKGKILVLDVYGTGDCSIKLHKLTGTFSMDLETYSKNNEMHIKGTNAKFVFDTEHGEYNFENLFDGNKQLGDNINAVLNDNWREIFLELREGYGAVVAEATANLSNKLFESTSIQNMFN</sequence>
<protein>
    <submittedName>
        <fullName evidence="5">Uncharacterized protein</fullName>
    </submittedName>
</protein>
<comment type="similarity">
    <text evidence="3">Belongs to the TO family.</text>
</comment>
<proteinExistence type="inferred from homology"/>
<dbReference type="GO" id="GO:0007623">
    <property type="term" value="P:circadian rhythm"/>
    <property type="evidence" value="ECO:0007669"/>
    <property type="project" value="UniProtKB-ARBA"/>
</dbReference>
<reference evidence="5 6" key="1">
    <citation type="journal article" date="2021" name="BMC Biol.">
        <title>Horizontally acquired antibacterial genes associated with adaptive radiation of ladybird beetles.</title>
        <authorList>
            <person name="Li H.S."/>
            <person name="Tang X.F."/>
            <person name="Huang Y.H."/>
            <person name="Xu Z.Y."/>
            <person name="Chen M.L."/>
            <person name="Du X.Y."/>
            <person name="Qiu B.Y."/>
            <person name="Chen P.T."/>
            <person name="Zhang W."/>
            <person name="Slipinski A."/>
            <person name="Escalona H.E."/>
            <person name="Waterhouse R.M."/>
            <person name="Zwick A."/>
            <person name="Pang H."/>
        </authorList>
    </citation>
    <scope>NUCLEOTIDE SEQUENCE [LARGE SCALE GENOMIC DNA]</scope>
    <source>
        <strain evidence="5">SYSU2018</strain>
    </source>
</reference>
<dbReference type="PANTHER" id="PTHR11008">
    <property type="entry name" value="PROTEIN TAKEOUT-LIKE PROTEIN"/>
    <property type="match status" value="1"/>
</dbReference>
<comment type="caution">
    <text evidence="5">The sequence shown here is derived from an EMBL/GenBank/DDBJ whole genome shotgun (WGS) entry which is preliminary data.</text>
</comment>
<keyword evidence="2" id="KW-0090">Biological rhythms</keyword>
<gene>
    <name evidence="5" type="ORF">HHI36_022068</name>
</gene>
<accession>A0ABD2MYL4</accession>
<organism evidence="5 6">
    <name type="scientific">Cryptolaemus montrouzieri</name>
    <dbReference type="NCBI Taxonomy" id="559131"/>
    <lineage>
        <taxon>Eukaryota</taxon>
        <taxon>Metazoa</taxon>
        <taxon>Ecdysozoa</taxon>
        <taxon>Arthropoda</taxon>
        <taxon>Hexapoda</taxon>
        <taxon>Insecta</taxon>
        <taxon>Pterygota</taxon>
        <taxon>Neoptera</taxon>
        <taxon>Endopterygota</taxon>
        <taxon>Coleoptera</taxon>
        <taxon>Polyphaga</taxon>
        <taxon>Cucujiformia</taxon>
        <taxon>Coccinelloidea</taxon>
        <taxon>Coccinellidae</taxon>
        <taxon>Scymninae</taxon>
        <taxon>Scymnini</taxon>
        <taxon>Cryptolaemus</taxon>
    </lineage>
</organism>
<evidence type="ECO:0000256" key="3">
    <source>
        <dbReference type="ARBA" id="ARBA00060902"/>
    </source>
</evidence>
<feature type="signal peptide" evidence="4">
    <location>
        <begin position="1"/>
        <end position="19"/>
    </location>
</feature>
<dbReference type="PANTHER" id="PTHR11008:SF32">
    <property type="entry name" value="CIRCADIAN CLOCK-CONTROLLED PROTEIN DAYWAKE-RELATED"/>
    <property type="match status" value="1"/>
</dbReference>
<dbReference type="AlphaFoldDB" id="A0ABD2MYL4"/>
<name>A0ABD2MYL4_9CUCU</name>
<dbReference type="SMART" id="SM00700">
    <property type="entry name" value="JHBP"/>
    <property type="match status" value="1"/>
</dbReference>
<dbReference type="InterPro" id="IPR010562">
    <property type="entry name" value="Haemolymph_juvenile_hormone-bd"/>
</dbReference>
<dbReference type="FunFam" id="3.15.10.30:FF:000001">
    <property type="entry name" value="Takeout-like protein 1"/>
    <property type="match status" value="1"/>
</dbReference>
<dbReference type="Gene3D" id="3.15.10.30">
    <property type="entry name" value="Haemolymph juvenile hormone binding protein"/>
    <property type="match status" value="1"/>
</dbReference>
<dbReference type="EMBL" id="JABFTP020000042">
    <property type="protein sequence ID" value="KAL3271593.1"/>
    <property type="molecule type" value="Genomic_DNA"/>
</dbReference>
<keyword evidence="1 4" id="KW-0732">Signal</keyword>
<feature type="chain" id="PRO_5044742135" evidence="4">
    <location>
        <begin position="20"/>
        <end position="242"/>
    </location>
</feature>
<evidence type="ECO:0000313" key="6">
    <source>
        <dbReference type="Proteomes" id="UP001516400"/>
    </source>
</evidence>
<dbReference type="Proteomes" id="UP001516400">
    <property type="component" value="Unassembled WGS sequence"/>
</dbReference>
<evidence type="ECO:0000313" key="5">
    <source>
        <dbReference type="EMBL" id="KAL3271593.1"/>
    </source>
</evidence>
<evidence type="ECO:0000256" key="2">
    <source>
        <dbReference type="ARBA" id="ARBA00023108"/>
    </source>
</evidence>
<evidence type="ECO:0000256" key="4">
    <source>
        <dbReference type="SAM" id="SignalP"/>
    </source>
</evidence>
<evidence type="ECO:0000256" key="1">
    <source>
        <dbReference type="ARBA" id="ARBA00022729"/>
    </source>
</evidence>
<dbReference type="InterPro" id="IPR038606">
    <property type="entry name" value="To_sf"/>
</dbReference>
<keyword evidence="6" id="KW-1185">Reference proteome</keyword>
<dbReference type="Pfam" id="PF06585">
    <property type="entry name" value="JHBP"/>
    <property type="match status" value="1"/>
</dbReference>